<keyword evidence="10" id="KW-1185">Reference proteome</keyword>
<evidence type="ECO:0000256" key="3">
    <source>
        <dbReference type="ARBA" id="ARBA00023015"/>
    </source>
</evidence>
<dbReference type="GO" id="GO:0005669">
    <property type="term" value="C:transcription factor TFIID complex"/>
    <property type="evidence" value="ECO:0007669"/>
    <property type="project" value="InterPro"/>
</dbReference>
<proteinExistence type="inferred from homology"/>
<dbReference type="CDD" id="cd08048">
    <property type="entry name" value="HFD_TAF11"/>
    <property type="match status" value="1"/>
</dbReference>
<feature type="compositionally biased region" description="Low complexity" evidence="7">
    <location>
        <begin position="1"/>
        <end position="13"/>
    </location>
</feature>
<organism evidence="9 10">
    <name type="scientific">Coemansia asiatica</name>
    <dbReference type="NCBI Taxonomy" id="1052880"/>
    <lineage>
        <taxon>Eukaryota</taxon>
        <taxon>Fungi</taxon>
        <taxon>Fungi incertae sedis</taxon>
        <taxon>Zoopagomycota</taxon>
        <taxon>Kickxellomycotina</taxon>
        <taxon>Kickxellomycetes</taxon>
        <taxon>Kickxellales</taxon>
        <taxon>Kickxellaceae</taxon>
        <taxon>Coemansia</taxon>
    </lineage>
</organism>
<dbReference type="InterPro" id="IPR045127">
    <property type="entry name" value="TAF11-like"/>
</dbReference>
<gene>
    <name evidence="9" type="primary">TAF11</name>
    <name evidence="9" type="ORF">LPJ64_002983</name>
</gene>
<dbReference type="PANTHER" id="PTHR13218">
    <property type="entry name" value="TRANSCRIPTION INITIATION FACTOR TFIID SUBUNIT 11-RELATED"/>
    <property type="match status" value="1"/>
</dbReference>
<evidence type="ECO:0000256" key="7">
    <source>
        <dbReference type="SAM" id="MobiDB-lite"/>
    </source>
</evidence>
<feature type="compositionally biased region" description="Low complexity" evidence="7">
    <location>
        <begin position="148"/>
        <end position="158"/>
    </location>
</feature>
<dbReference type="EMBL" id="JANBOH010000106">
    <property type="protein sequence ID" value="KAJ1645435.1"/>
    <property type="molecule type" value="Genomic_DNA"/>
</dbReference>
<dbReference type="Gene3D" id="1.10.20.10">
    <property type="entry name" value="Histone, subunit A"/>
    <property type="match status" value="1"/>
</dbReference>
<evidence type="ECO:0000256" key="1">
    <source>
        <dbReference type="ARBA" id="ARBA00004123"/>
    </source>
</evidence>
<comment type="caution">
    <text evidence="9">The sequence shown here is derived from an EMBL/GenBank/DDBJ whole genome shotgun (WGS) entry which is preliminary data.</text>
</comment>
<dbReference type="Pfam" id="PF04719">
    <property type="entry name" value="TAFII28"/>
    <property type="match status" value="1"/>
</dbReference>
<dbReference type="InterPro" id="IPR009072">
    <property type="entry name" value="Histone-fold"/>
</dbReference>
<name>A0A9W7XKL0_9FUNG</name>
<comment type="subcellular location">
    <subcellularLocation>
        <location evidence="1">Nucleus</location>
    </subcellularLocation>
</comment>
<protein>
    <recommendedName>
        <fullName evidence="6">Transcription initiation factor TFIID subunit 11</fullName>
    </recommendedName>
</protein>
<keyword evidence="3" id="KW-0805">Transcription regulation</keyword>
<dbReference type="Proteomes" id="UP001145021">
    <property type="component" value="Unassembled WGS sequence"/>
</dbReference>
<dbReference type="AlphaFoldDB" id="A0A9W7XKL0"/>
<sequence length="314" mass="32402">MSSDQSQSASGASTPIPGGANTSASGLLKKKQRLASLTPAGLLRQKKRRGGGPTTMASARKLAGKIRSGAATPTKQRSAVHSSSSISLDALVTPGSSSTAAGVSEKRVRRGSASSLAAGGQRMSEDGSYSSSAAVAAASAEGEARTNARATRAGSVSRGSGGGGADQPNADDADDDDEDAGELGAGSFGGTSGLDDGSITLIQQSNEEIGLLLEQMTDEQRQRYEVYRRTALNKGAIKKLVGHILNQQISSTLSFVIAGFSKVFVGEIVELAVQIQSERGENGPLKPEHLREAYRLCKKDSQVCSAPGFTKRLF</sequence>
<feature type="domain" description="TAFII28-like protein" evidence="8">
    <location>
        <begin position="211"/>
        <end position="295"/>
    </location>
</feature>
<evidence type="ECO:0000256" key="5">
    <source>
        <dbReference type="ARBA" id="ARBA00023242"/>
    </source>
</evidence>
<evidence type="ECO:0000313" key="10">
    <source>
        <dbReference type="Proteomes" id="UP001145021"/>
    </source>
</evidence>
<feature type="compositionally biased region" description="Low complexity" evidence="7">
    <location>
        <begin position="128"/>
        <end position="140"/>
    </location>
</feature>
<dbReference type="InterPro" id="IPR006809">
    <property type="entry name" value="TAFII28_dom"/>
</dbReference>
<dbReference type="SUPFAM" id="SSF47113">
    <property type="entry name" value="Histone-fold"/>
    <property type="match status" value="1"/>
</dbReference>
<comment type="similarity">
    <text evidence="2">Belongs to the TAF11 family.</text>
</comment>
<dbReference type="GO" id="GO:0046982">
    <property type="term" value="F:protein heterodimerization activity"/>
    <property type="evidence" value="ECO:0007669"/>
    <property type="project" value="InterPro"/>
</dbReference>
<dbReference type="PANTHER" id="PTHR13218:SF8">
    <property type="entry name" value="TRANSCRIPTION INITIATION FACTOR TFIID SUBUNIT 11"/>
    <property type="match status" value="1"/>
</dbReference>
<dbReference type="GO" id="GO:0051123">
    <property type="term" value="P:RNA polymerase II preinitiation complex assembly"/>
    <property type="evidence" value="ECO:0007669"/>
    <property type="project" value="InterPro"/>
</dbReference>
<evidence type="ECO:0000256" key="6">
    <source>
        <dbReference type="ARBA" id="ARBA00072882"/>
    </source>
</evidence>
<dbReference type="FunFam" id="1.10.20.10:FF:000061">
    <property type="entry name" value="TFIID subunit"/>
    <property type="match status" value="1"/>
</dbReference>
<dbReference type="GO" id="GO:0016251">
    <property type="term" value="F:RNA polymerase II general transcription initiation factor activity"/>
    <property type="evidence" value="ECO:0007669"/>
    <property type="project" value="TreeGrafter"/>
</dbReference>
<feature type="region of interest" description="Disordered" evidence="7">
    <location>
        <begin position="1"/>
        <end position="192"/>
    </location>
</feature>
<accession>A0A9W7XKL0</accession>
<feature type="compositionally biased region" description="Acidic residues" evidence="7">
    <location>
        <begin position="169"/>
        <end position="181"/>
    </location>
</feature>
<reference evidence="9" key="1">
    <citation type="submission" date="2022-07" db="EMBL/GenBank/DDBJ databases">
        <title>Phylogenomic reconstructions and comparative analyses of Kickxellomycotina fungi.</title>
        <authorList>
            <person name="Reynolds N.K."/>
            <person name="Stajich J.E."/>
            <person name="Barry K."/>
            <person name="Grigoriev I.V."/>
            <person name="Crous P."/>
            <person name="Smith M.E."/>
        </authorList>
    </citation>
    <scope>NUCLEOTIDE SEQUENCE</scope>
    <source>
        <strain evidence="9">NBRC 105413</strain>
    </source>
</reference>
<evidence type="ECO:0000256" key="2">
    <source>
        <dbReference type="ARBA" id="ARBA00009788"/>
    </source>
</evidence>
<feature type="compositionally biased region" description="Gly residues" evidence="7">
    <location>
        <begin position="183"/>
        <end position="192"/>
    </location>
</feature>
<evidence type="ECO:0000259" key="8">
    <source>
        <dbReference type="Pfam" id="PF04719"/>
    </source>
</evidence>
<evidence type="ECO:0000313" key="9">
    <source>
        <dbReference type="EMBL" id="KAJ1645435.1"/>
    </source>
</evidence>
<keyword evidence="5" id="KW-0539">Nucleus</keyword>
<evidence type="ECO:0000256" key="4">
    <source>
        <dbReference type="ARBA" id="ARBA00023163"/>
    </source>
</evidence>
<keyword evidence="4" id="KW-0804">Transcription</keyword>
<feature type="compositionally biased region" description="Polar residues" evidence="7">
    <location>
        <begin position="71"/>
        <end position="87"/>
    </location>
</feature>